<feature type="domain" description="Alpha-N-acetylglucosaminidase tim-barrel" evidence="3">
    <location>
        <begin position="147"/>
        <end position="494"/>
    </location>
</feature>
<keyword evidence="1" id="KW-0378">Hydrolase</keyword>
<dbReference type="InterPro" id="IPR024733">
    <property type="entry name" value="NAGLU_tim-barrel"/>
</dbReference>
<evidence type="ECO:0008006" key="8">
    <source>
        <dbReference type="Google" id="ProtNLM"/>
    </source>
</evidence>
<evidence type="ECO:0000259" key="3">
    <source>
        <dbReference type="Pfam" id="PF05089"/>
    </source>
</evidence>
<dbReference type="AlphaFoldDB" id="A0A9P6U7P7"/>
<proteinExistence type="predicted"/>
<comment type="caution">
    <text evidence="6">The sequence shown here is derived from an EMBL/GenBank/DDBJ whole genome shotgun (WGS) entry which is preliminary data.</text>
</comment>
<dbReference type="Pfam" id="PF05089">
    <property type="entry name" value="NAGLU"/>
    <property type="match status" value="1"/>
</dbReference>
<dbReference type="InterPro" id="IPR007781">
    <property type="entry name" value="NAGLU"/>
</dbReference>
<dbReference type="InterPro" id="IPR029018">
    <property type="entry name" value="Hex-like_dom2"/>
</dbReference>
<evidence type="ECO:0000313" key="7">
    <source>
        <dbReference type="Proteomes" id="UP000807716"/>
    </source>
</evidence>
<dbReference type="PANTHER" id="PTHR12872:SF1">
    <property type="entry name" value="ALPHA-N-ACETYLGLUCOSAMINIDASE"/>
    <property type="match status" value="1"/>
</dbReference>
<dbReference type="Proteomes" id="UP000807716">
    <property type="component" value="Unassembled WGS sequence"/>
</dbReference>
<keyword evidence="7" id="KW-1185">Reference proteome</keyword>
<dbReference type="Gene3D" id="3.30.379.10">
    <property type="entry name" value="Chitobiase/beta-hexosaminidase domain 2-like"/>
    <property type="match status" value="1"/>
</dbReference>
<dbReference type="PANTHER" id="PTHR12872">
    <property type="entry name" value="ALPHA-N-ACETYLGLUCOSAMINIDASE"/>
    <property type="match status" value="1"/>
</dbReference>
<dbReference type="InterPro" id="IPR024240">
    <property type="entry name" value="NAGLU_N"/>
</dbReference>
<feature type="domain" description="Alpha-N-acetylglucosaminidase N-terminal" evidence="4">
    <location>
        <begin position="40"/>
        <end position="129"/>
    </location>
</feature>
<evidence type="ECO:0000313" key="6">
    <source>
        <dbReference type="EMBL" id="KAG0262725.1"/>
    </source>
</evidence>
<dbReference type="Gene3D" id="1.20.120.670">
    <property type="entry name" value="N-acetyl-b-d-glucoasminidase"/>
    <property type="match status" value="1"/>
</dbReference>
<accession>A0A9P6U7P7</accession>
<dbReference type="EMBL" id="JAAAJB010000179">
    <property type="protein sequence ID" value="KAG0262725.1"/>
    <property type="molecule type" value="Genomic_DNA"/>
</dbReference>
<name>A0A9P6U7P7_9FUNG</name>
<keyword evidence="2" id="KW-0732">Signal</keyword>
<dbReference type="GO" id="GO:0016787">
    <property type="term" value="F:hydrolase activity"/>
    <property type="evidence" value="ECO:0007669"/>
    <property type="project" value="UniProtKB-KW"/>
</dbReference>
<feature type="signal peptide" evidence="2">
    <location>
        <begin position="1"/>
        <end position="32"/>
    </location>
</feature>
<dbReference type="Pfam" id="PF12972">
    <property type="entry name" value="NAGLU_C"/>
    <property type="match status" value="1"/>
</dbReference>
<gene>
    <name evidence="6" type="ORF">DFQ27_002144</name>
</gene>
<evidence type="ECO:0000256" key="1">
    <source>
        <dbReference type="ARBA" id="ARBA00022801"/>
    </source>
</evidence>
<dbReference type="Gene3D" id="3.20.20.80">
    <property type="entry name" value="Glycosidases"/>
    <property type="match status" value="1"/>
</dbReference>
<feature type="chain" id="PRO_5040463511" description="Alpha-N-acetylglucosaminidase" evidence="2">
    <location>
        <begin position="33"/>
        <end position="813"/>
    </location>
</feature>
<dbReference type="OrthoDB" id="64736at2759"/>
<evidence type="ECO:0000259" key="4">
    <source>
        <dbReference type="Pfam" id="PF12971"/>
    </source>
</evidence>
<sequence length="813" mass="91255">MAKKFGTLSWASVGVIASVLLHAMVSTSVVMAAPADNTASVRALVKRLLPASYHNAFDFQLVDTLTPPTADVKYDLFRVSNNNGTSGSRILIEGATLSALTRGLKYYLEEGAQVTVEWSGNRLNELPKVPPAAPAGGQVQGSFVPHRYYTNVVSFGYQFPFWSWKRWEQEIDWMALNGINMLPAYVGQEYVFRELYRSLNLTDAEIARFFGGPAFAPWQRMGNIDGSWNDKLLNISKSTESVYKFKFIDEQWALQQLILPRLAELGVSPLMPTFQGFVPKELSSKFPNNVFKKTGGWPGFPIELSDVTYVAHTDPLFAELQAKFLKLQDQLNGGHRSKYYFLDLFNEVKPDCTTAECVAAITTAVSKSLQGVDKDAVWVMQSWFIGPKWLPIWTDGYFKGIKDANQQTLVFDLAAEVWPAWEGTNGFHETPFGWSVLSNFGTAQGLFARLPQILSGPAKAFNAHKKNFKAMGVAAEGIYNNEFVYAALLDIAWRDPNSPIDAKTHLEQYVRRRYGSAKATPSVLAAYGKYLDTVWNVAPQASNSRSFVERAPTLNMTKVGEWMPTIVYYNKTKFVEAWDGLVRGALFEQKSRISASWKFDLVDATREVLLFNVFPAVHESLVTAYRAKDLGKVRKYGKQLLQLVRDTDRVLNTNTYFSLNTFIRDSHDSVDPTGRLGGSVRFSQPGLTKASYQRYLESNVKDIFTWWGAAGTGHDLPDYASKQWGGMLSSFYYPRWQLFVRHLEQAVKSNTEYDAGAFTAQRLQFEAKWQARPWGSAPGETLSTNGQETTEVVREIYHKYAALAYKAAVDGTA</sequence>
<organism evidence="6 7">
    <name type="scientific">Actinomortierella ambigua</name>
    <dbReference type="NCBI Taxonomy" id="1343610"/>
    <lineage>
        <taxon>Eukaryota</taxon>
        <taxon>Fungi</taxon>
        <taxon>Fungi incertae sedis</taxon>
        <taxon>Mucoromycota</taxon>
        <taxon>Mortierellomycotina</taxon>
        <taxon>Mortierellomycetes</taxon>
        <taxon>Mortierellales</taxon>
        <taxon>Mortierellaceae</taxon>
        <taxon>Actinomortierella</taxon>
    </lineage>
</organism>
<reference evidence="6" key="1">
    <citation type="journal article" date="2020" name="Fungal Divers.">
        <title>Resolving the Mortierellaceae phylogeny through synthesis of multi-gene phylogenetics and phylogenomics.</title>
        <authorList>
            <person name="Vandepol N."/>
            <person name="Liber J."/>
            <person name="Desiro A."/>
            <person name="Na H."/>
            <person name="Kennedy M."/>
            <person name="Barry K."/>
            <person name="Grigoriev I.V."/>
            <person name="Miller A.N."/>
            <person name="O'Donnell K."/>
            <person name="Stajich J.E."/>
            <person name="Bonito G."/>
        </authorList>
    </citation>
    <scope>NUCLEOTIDE SEQUENCE</scope>
    <source>
        <strain evidence="6">BC1065</strain>
    </source>
</reference>
<dbReference type="InterPro" id="IPR024732">
    <property type="entry name" value="NAGLU_C"/>
</dbReference>
<evidence type="ECO:0000259" key="5">
    <source>
        <dbReference type="Pfam" id="PF12972"/>
    </source>
</evidence>
<dbReference type="Pfam" id="PF12971">
    <property type="entry name" value="NAGLU_N"/>
    <property type="match status" value="1"/>
</dbReference>
<protein>
    <recommendedName>
        <fullName evidence="8">Alpha-N-acetylglucosaminidase</fullName>
    </recommendedName>
</protein>
<feature type="domain" description="Alpha-N-acetylglucosaminidase C-terminal" evidence="5">
    <location>
        <begin position="506"/>
        <end position="798"/>
    </location>
</feature>
<evidence type="ECO:0000256" key="2">
    <source>
        <dbReference type="SAM" id="SignalP"/>
    </source>
</evidence>